<organism evidence="1">
    <name type="scientific">Arundo donax</name>
    <name type="common">Giant reed</name>
    <name type="synonym">Donax arundinaceus</name>
    <dbReference type="NCBI Taxonomy" id="35708"/>
    <lineage>
        <taxon>Eukaryota</taxon>
        <taxon>Viridiplantae</taxon>
        <taxon>Streptophyta</taxon>
        <taxon>Embryophyta</taxon>
        <taxon>Tracheophyta</taxon>
        <taxon>Spermatophyta</taxon>
        <taxon>Magnoliopsida</taxon>
        <taxon>Liliopsida</taxon>
        <taxon>Poales</taxon>
        <taxon>Poaceae</taxon>
        <taxon>PACMAD clade</taxon>
        <taxon>Arundinoideae</taxon>
        <taxon>Arundineae</taxon>
        <taxon>Arundo</taxon>
    </lineage>
</organism>
<dbReference type="EMBL" id="GBRH01230191">
    <property type="protein sequence ID" value="JAD67704.1"/>
    <property type="molecule type" value="Transcribed_RNA"/>
</dbReference>
<reference evidence="1" key="1">
    <citation type="submission" date="2014-09" db="EMBL/GenBank/DDBJ databases">
        <authorList>
            <person name="Magalhaes I.L.F."/>
            <person name="Oliveira U."/>
            <person name="Santos F.R."/>
            <person name="Vidigal T.H.D.A."/>
            <person name="Brescovit A.D."/>
            <person name="Santos A.J."/>
        </authorList>
    </citation>
    <scope>NUCLEOTIDE SEQUENCE</scope>
    <source>
        <tissue evidence="1">Shoot tissue taken approximately 20 cm above the soil surface</tissue>
    </source>
</reference>
<proteinExistence type="predicted"/>
<evidence type="ECO:0000313" key="1">
    <source>
        <dbReference type="EMBL" id="JAD67704.1"/>
    </source>
</evidence>
<protein>
    <submittedName>
        <fullName evidence="1">Uncharacterized protein</fullName>
    </submittedName>
</protein>
<accession>A0A0A9BUK0</accession>
<name>A0A0A9BUK0_ARUDO</name>
<reference evidence="1" key="2">
    <citation type="journal article" date="2015" name="Data Brief">
        <title>Shoot transcriptome of the giant reed, Arundo donax.</title>
        <authorList>
            <person name="Barrero R.A."/>
            <person name="Guerrero F.D."/>
            <person name="Moolhuijzen P."/>
            <person name="Goolsby J.A."/>
            <person name="Tidwell J."/>
            <person name="Bellgard S.E."/>
            <person name="Bellgard M.I."/>
        </authorList>
    </citation>
    <scope>NUCLEOTIDE SEQUENCE</scope>
    <source>
        <tissue evidence="1">Shoot tissue taken approximately 20 cm above the soil surface</tissue>
    </source>
</reference>
<sequence length="18" mass="2073">MAFYLRSNQKCNVLLSSV</sequence>
<dbReference type="AlphaFoldDB" id="A0A0A9BUK0"/>